<feature type="domain" description="HTH lacI-type" evidence="4">
    <location>
        <begin position="5"/>
        <end position="62"/>
    </location>
</feature>
<keyword evidence="6" id="KW-1185">Reference proteome</keyword>
<reference evidence="5 6" key="1">
    <citation type="submission" date="2023-07" db="EMBL/GenBank/DDBJ databases">
        <title>Sorghum-associated microbial communities from plants grown in Nebraska, USA.</title>
        <authorList>
            <person name="Schachtman D."/>
        </authorList>
    </citation>
    <scope>NUCLEOTIDE SEQUENCE [LARGE SCALE GENOMIC DNA]</scope>
    <source>
        <strain evidence="5 6">3262</strain>
    </source>
</reference>
<dbReference type="CDD" id="cd19977">
    <property type="entry name" value="PBP1_EndR-like"/>
    <property type="match status" value="1"/>
</dbReference>
<keyword evidence="2" id="KW-0238">DNA-binding</keyword>
<dbReference type="InterPro" id="IPR000843">
    <property type="entry name" value="HTH_LacI"/>
</dbReference>
<dbReference type="PROSITE" id="PS50932">
    <property type="entry name" value="HTH_LACI_2"/>
    <property type="match status" value="1"/>
</dbReference>
<evidence type="ECO:0000256" key="3">
    <source>
        <dbReference type="ARBA" id="ARBA00023163"/>
    </source>
</evidence>
<dbReference type="CDD" id="cd01392">
    <property type="entry name" value="HTH_LacI"/>
    <property type="match status" value="1"/>
</dbReference>
<proteinExistence type="predicted"/>
<dbReference type="PANTHER" id="PTHR30146:SF109">
    <property type="entry name" value="HTH-TYPE TRANSCRIPTIONAL REGULATOR GALS"/>
    <property type="match status" value="1"/>
</dbReference>
<evidence type="ECO:0000313" key="6">
    <source>
        <dbReference type="Proteomes" id="UP001247620"/>
    </source>
</evidence>
<comment type="caution">
    <text evidence="5">The sequence shown here is derived from an EMBL/GenBank/DDBJ whole genome shotgun (WGS) entry which is preliminary data.</text>
</comment>
<dbReference type="Pfam" id="PF13377">
    <property type="entry name" value="Peripla_BP_3"/>
    <property type="match status" value="1"/>
</dbReference>
<dbReference type="Pfam" id="PF00356">
    <property type="entry name" value="LacI"/>
    <property type="match status" value="1"/>
</dbReference>
<dbReference type="SUPFAM" id="SSF47413">
    <property type="entry name" value="lambda repressor-like DNA-binding domains"/>
    <property type="match status" value="1"/>
</dbReference>
<dbReference type="Gene3D" id="1.10.260.40">
    <property type="entry name" value="lambda repressor-like DNA-binding domains"/>
    <property type="match status" value="1"/>
</dbReference>
<dbReference type="SMART" id="SM00354">
    <property type="entry name" value="HTH_LACI"/>
    <property type="match status" value="1"/>
</dbReference>
<gene>
    <name evidence="5" type="ORF">J2W55_003924</name>
</gene>
<dbReference type="RefSeq" id="WP_310099455.1">
    <property type="nucleotide sequence ID" value="NZ_JAVDUU010000004.1"/>
</dbReference>
<keyword evidence="3" id="KW-0804">Transcription</keyword>
<dbReference type="InterPro" id="IPR028082">
    <property type="entry name" value="Peripla_BP_I"/>
</dbReference>
<dbReference type="Proteomes" id="UP001247620">
    <property type="component" value="Unassembled WGS sequence"/>
</dbReference>
<sequence length="349" mass="39727">MKKKTTIIDIARDLGISKTTISFVLNGKAREKGISQNQEIKILTYIEKIGYKPNVFAQSLRTGKTKTIGMMVEDISDPFFSSIARSMEEIAYKRGYKILYSSTENDTQKAKDLIQLYRNRQVDGYIIAPPPGIEHDIKVLLEDKFAVVVFDRTLPGIEVDNVLVNNYQSSYQATKHLIENGYLNIAMVTLDSDQSQMMDRQLGYEKALDECDRPGRVMKIIYRDNDVDNIKEIQEFLNSNTEIDAVFFATNYIADNGLEAIRNLKLGIPQNIGVVVFDDDRLFRLFSPSITAIVQPIKEIAEQVIKLMLILLSNPASKKPVRSILLPTVLKVRESTLRNQEKETRHTLK</sequence>
<dbReference type="EMBL" id="JAVDUU010000004">
    <property type="protein sequence ID" value="MDR6944064.1"/>
    <property type="molecule type" value="Genomic_DNA"/>
</dbReference>
<protein>
    <submittedName>
        <fullName evidence="5">LacI family transcriptional regulator</fullName>
    </submittedName>
</protein>
<dbReference type="InterPro" id="IPR046335">
    <property type="entry name" value="LacI/GalR-like_sensor"/>
</dbReference>
<dbReference type="SUPFAM" id="SSF53822">
    <property type="entry name" value="Periplasmic binding protein-like I"/>
    <property type="match status" value="1"/>
</dbReference>
<dbReference type="Gene3D" id="3.40.50.2300">
    <property type="match status" value="2"/>
</dbReference>
<accession>A0ABU1TF77</accession>
<organism evidence="5 6">
    <name type="scientific">Mucilaginibacter pocheonensis</name>
    <dbReference type="NCBI Taxonomy" id="398050"/>
    <lineage>
        <taxon>Bacteria</taxon>
        <taxon>Pseudomonadati</taxon>
        <taxon>Bacteroidota</taxon>
        <taxon>Sphingobacteriia</taxon>
        <taxon>Sphingobacteriales</taxon>
        <taxon>Sphingobacteriaceae</taxon>
        <taxon>Mucilaginibacter</taxon>
    </lineage>
</organism>
<evidence type="ECO:0000313" key="5">
    <source>
        <dbReference type="EMBL" id="MDR6944064.1"/>
    </source>
</evidence>
<name>A0ABU1TF77_9SPHI</name>
<evidence type="ECO:0000259" key="4">
    <source>
        <dbReference type="PROSITE" id="PS50932"/>
    </source>
</evidence>
<dbReference type="InterPro" id="IPR010982">
    <property type="entry name" value="Lambda_DNA-bd_dom_sf"/>
</dbReference>
<evidence type="ECO:0000256" key="2">
    <source>
        <dbReference type="ARBA" id="ARBA00023125"/>
    </source>
</evidence>
<evidence type="ECO:0000256" key="1">
    <source>
        <dbReference type="ARBA" id="ARBA00023015"/>
    </source>
</evidence>
<dbReference type="PANTHER" id="PTHR30146">
    <property type="entry name" value="LACI-RELATED TRANSCRIPTIONAL REPRESSOR"/>
    <property type="match status" value="1"/>
</dbReference>
<keyword evidence="1" id="KW-0805">Transcription regulation</keyword>